<dbReference type="AlphaFoldDB" id="A0A1J8QW51"/>
<sequence length="20" mass="2255">MERGLYQPSLRSKCKGKCAV</sequence>
<keyword evidence="2" id="KW-1185">Reference proteome</keyword>
<gene>
    <name evidence="1" type="ORF">AZE42_13061</name>
</gene>
<name>A0A1J8QW51_9AGAM</name>
<evidence type="ECO:0000313" key="1">
    <source>
        <dbReference type="EMBL" id="OJA15852.1"/>
    </source>
</evidence>
<protein>
    <submittedName>
        <fullName evidence="1">Uncharacterized protein</fullName>
    </submittedName>
</protein>
<dbReference type="EMBL" id="LVVM01002835">
    <property type="protein sequence ID" value="OJA15852.1"/>
    <property type="molecule type" value="Genomic_DNA"/>
</dbReference>
<accession>A0A1J8QW51</accession>
<comment type="caution">
    <text evidence="1">The sequence shown here is derived from an EMBL/GenBank/DDBJ whole genome shotgun (WGS) entry which is preliminary data.</text>
</comment>
<dbReference type="Proteomes" id="UP000183567">
    <property type="component" value="Unassembled WGS sequence"/>
</dbReference>
<proteinExistence type="predicted"/>
<organism evidence="1 2">
    <name type="scientific">Rhizopogon vesiculosus</name>
    <dbReference type="NCBI Taxonomy" id="180088"/>
    <lineage>
        <taxon>Eukaryota</taxon>
        <taxon>Fungi</taxon>
        <taxon>Dikarya</taxon>
        <taxon>Basidiomycota</taxon>
        <taxon>Agaricomycotina</taxon>
        <taxon>Agaricomycetes</taxon>
        <taxon>Agaricomycetidae</taxon>
        <taxon>Boletales</taxon>
        <taxon>Suillineae</taxon>
        <taxon>Rhizopogonaceae</taxon>
        <taxon>Rhizopogon</taxon>
    </lineage>
</organism>
<reference evidence="1 2" key="1">
    <citation type="submission" date="2016-03" db="EMBL/GenBank/DDBJ databases">
        <title>Comparative genomics of the ectomycorrhizal sister species Rhizopogon vinicolor and Rhizopogon vesiculosus (Basidiomycota: Boletales) reveals a divergence of the mating type B locus.</title>
        <authorList>
            <person name="Mujic A.B."/>
            <person name="Kuo A."/>
            <person name="Tritt A."/>
            <person name="Lipzen A."/>
            <person name="Chen C."/>
            <person name="Johnson J."/>
            <person name="Sharma A."/>
            <person name="Barry K."/>
            <person name="Grigoriev I.V."/>
            <person name="Spatafora J.W."/>
        </authorList>
    </citation>
    <scope>NUCLEOTIDE SEQUENCE [LARGE SCALE GENOMIC DNA]</scope>
    <source>
        <strain evidence="1 2">AM-OR11-056</strain>
    </source>
</reference>
<evidence type="ECO:0000313" key="2">
    <source>
        <dbReference type="Proteomes" id="UP000183567"/>
    </source>
</evidence>